<dbReference type="RefSeq" id="WP_196411951.1">
    <property type="nucleotide sequence ID" value="NZ_JADQTO010000001.1"/>
</dbReference>
<keyword evidence="1" id="KW-0547">Nucleotide-binding</keyword>
<dbReference type="SUPFAM" id="SSF46894">
    <property type="entry name" value="C-terminal effector domain of the bipartite response regulators"/>
    <property type="match status" value="1"/>
</dbReference>
<dbReference type="InterPro" id="IPR027417">
    <property type="entry name" value="P-loop_NTPase"/>
</dbReference>
<dbReference type="InterPro" id="IPR000792">
    <property type="entry name" value="Tscrpt_reg_LuxR_C"/>
</dbReference>
<evidence type="ECO:0000259" key="3">
    <source>
        <dbReference type="PROSITE" id="PS50043"/>
    </source>
</evidence>
<proteinExistence type="predicted"/>
<evidence type="ECO:0000256" key="1">
    <source>
        <dbReference type="ARBA" id="ARBA00022741"/>
    </source>
</evidence>
<dbReference type="Pfam" id="PF13191">
    <property type="entry name" value="AAA_16"/>
    <property type="match status" value="1"/>
</dbReference>
<dbReference type="InterPro" id="IPR011990">
    <property type="entry name" value="TPR-like_helical_dom_sf"/>
</dbReference>
<dbReference type="SUPFAM" id="SSF48452">
    <property type="entry name" value="TPR-like"/>
    <property type="match status" value="2"/>
</dbReference>
<name>A0A931FUU1_9ACTN</name>
<dbReference type="GO" id="GO:0005524">
    <property type="term" value="F:ATP binding"/>
    <property type="evidence" value="ECO:0007669"/>
    <property type="project" value="UniProtKB-KW"/>
</dbReference>
<comment type="caution">
    <text evidence="4">The sequence shown here is derived from an EMBL/GenBank/DDBJ whole genome shotgun (WGS) entry which is preliminary data.</text>
</comment>
<dbReference type="PROSITE" id="PS00622">
    <property type="entry name" value="HTH_LUXR_1"/>
    <property type="match status" value="1"/>
</dbReference>
<dbReference type="InterPro" id="IPR025662">
    <property type="entry name" value="Sigma_54_int_dom_ATP-bd_1"/>
</dbReference>
<dbReference type="PANTHER" id="PTHR16305:SF35">
    <property type="entry name" value="TRANSCRIPTIONAL ACTIVATOR DOMAIN"/>
    <property type="match status" value="1"/>
</dbReference>
<dbReference type="PRINTS" id="PR00038">
    <property type="entry name" value="HTHLUXR"/>
</dbReference>
<dbReference type="SUPFAM" id="SSF52540">
    <property type="entry name" value="P-loop containing nucleoside triphosphate hydrolases"/>
    <property type="match status" value="1"/>
</dbReference>
<dbReference type="Gene3D" id="1.10.10.10">
    <property type="entry name" value="Winged helix-like DNA-binding domain superfamily/Winged helix DNA-binding domain"/>
    <property type="match status" value="1"/>
</dbReference>
<dbReference type="Gene3D" id="3.40.50.300">
    <property type="entry name" value="P-loop containing nucleotide triphosphate hydrolases"/>
    <property type="match status" value="1"/>
</dbReference>
<dbReference type="EMBL" id="JADQTO010000001">
    <property type="protein sequence ID" value="MBG0560142.1"/>
    <property type="molecule type" value="Genomic_DNA"/>
</dbReference>
<protein>
    <submittedName>
        <fullName evidence="4">AAA family ATPase</fullName>
    </submittedName>
</protein>
<sequence>MASLGDDGPLVGRTDTLTDVQSYLRDVGPGGTAAVFLTGESGVGKSRLLRETAEALRGTGFAVLNGTCLDIGDASPLHPVLQALRRHDAGAALAATADDAGALLDRVSRDLRSIAGDKRLLLVLDDLQWADRSTRQLLLYLLAGLGDVPISVLAAIRAEALHGTHPLRRVLAELRRLRSVRVVDLQPLTQDQTRELVTAIVGGNVAIEDADRVYKRSGGNPFVAEELARDLRDGRVELSDTLREIFLSRVDELPANAHAVVHALAAGVEPVDHLVLSRVVPLPEDQLIEAVRAAVAHRFVASDGDGYRLRHRLVAEILEQEVLPAEAAALHRRYAEALEAAGGEPDHARLAFHWQRAGVPARALPPVIAAARAAEALYGFAEAHRYWTIALRITTEDDKERTELLGHAAESAHQCGEHLLALARLEELAGRADAPGQCDLHLRRARYLAAAGRSAPAETEYVRALESPECSPQQRASAAAFLAELLLHLGRYADANERAREALELAAVDGSTADLVRASAALGFSSAFREDPDAGLAVIRHAVEIAERSGHPDDLGVAYLHLAELLTGPLNSIEEGVLVARRGADRLAKLGVGRTYQTRLLAIAANGLFRVGQWAEADAVLDIAMRHRPSGADAVELLLARCRLLVGFGELENAHRDLDAASTLLAGGGARHVLPMLTLRAGLAMWEGEHHDARAAVQRGLTETRSDDLVLLGVLAWHGLRAEAEAHVAGKAVDPGALRRLKTVRDRLAEGVNNAGAARAVVDAYLDLCAAELSRIENRHDPEPWARAAAIWDRRQQPYPAAYARLRHAEAALHRKTRRTTAIAGLRQAFATATAMGARPFAKEIRGVAQRFRVSLADDTPTVPMTVPEQVTDELAALTGREREVLAAVAEGLTNREIGAKLFISERTVGVHLGHIFDKLQVRTRVQASRVYLTAA</sequence>
<dbReference type="InterPro" id="IPR036388">
    <property type="entry name" value="WH-like_DNA-bd_sf"/>
</dbReference>
<feature type="domain" description="HTH luxR-type" evidence="3">
    <location>
        <begin position="871"/>
        <end position="936"/>
    </location>
</feature>
<dbReference type="PANTHER" id="PTHR16305">
    <property type="entry name" value="TESTICULAR SOLUBLE ADENYLYL CYCLASE"/>
    <property type="match status" value="1"/>
</dbReference>
<dbReference type="SMART" id="SM00421">
    <property type="entry name" value="HTH_LUXR"/>
    <property type="match status" value="1"/>
</dbReference>
<reference evidence="4" key="1">
    <citation type="submission" date="2020-11" db="EMBL/GenBank/DDBJ databases">
        <title>Isolation and identification of active actinomycetes.</title>
        <authorList>
            <person name="Sun X."/>
        </authorList>
    </citation>
    <scope>NUCLEOTIDE SEQUENCE</scope>
    <source>
        <strain evidence="4">NEAU-A11</strain>
    </source>
</reference>
<dbReference type="InterPro" id="IPR016032">
    <property type="entry name" value="Sig_transdc_resp-reg_C-effctor"/>
</dbReference>
<dbReference type="Pfam" id="PF00196">
    <property type="entry name" value="GerE"/>
    <property type="match status" value="1"/>
</dbReference>
<dbReference type="AlphaFoldDB" id="A0A931FUU1"/>
<evidence type="ECO:0000313" key="5">
    <source>
        <dbReference type="Proteomes" id="UP000598146"/>
    </source>
</evidence>
<gene>
    <name evidence="4" type="ORF">I4J89_01505</name>
</gene>
<dbReference type="PROSITE" id="PS00675">
    <property type="entry name" value="SIGMA54_INTERACT_1"/>
    <property type="match status" value="1"/>
</dbReference>
<dbReference type="InterPro" id="IPR041664">
    <property type="entry name" value="AAA_16"/>
</dbReference>
<evidence type="ECO:0000256" key="2">
    <source>
        <dbReference type="ARBA" id="ARBA00022840"/>
    </source>
</evidence>
<keyword evidence="2" id="KW-0067">ATP-binding</keyword>
<dbReference type="PROSITE" id="PS50043">
    <property type="entry name" value="HTH_LUXR_2"/>
    <property type="match status" value="1"/>
</dbReference>
<organism evidence="4 5">
    <name type="scientific">Actinoplanes aureus</name>
    <dbReference type="NCBI Taxonomy" id="2792083"/>
    <lineage>
        <taxon>Bacteria</taxon>
        <taxon>Bacillati</taxon>
        <taxon>Actinomycetota</taxon>
        <taxon>Actinomycetes</taxon>
        <taxon>Micromonosporales</taxon>
        <taxon>Micromonosporaceae</taxon>
        <taxon>Actinoplanes</taxon>
    </lineage>
</organism>
<accession>A0A931FUU1</accession>
<dbReference type="GO" id="GO:0006355">
    <property type="term" value="P:regulation of DNA-templated transcription"/>
    <property type="evidence" value="ECO:0007669"/>
    <property type="project" value="InterPro"/>
</dbReference>
<evidence type="ECO:0000313" key="4">
    <source>
        <dbReference type="EMBL" id="MBG0560142.1"/>
    </source>
</evidence>
<dbReference type="Proteomes" id="UP000598146">
    <property type="component" value="Unassembled WGS sequence"/>
</dbReference>
<keyword evidence="5" id="KW-1185">Reference proteome</keyword>
<dbReference type="Gene3D" id="1.25.40.10">
    <property type="entry name" value="Tetratricopeptide repeat domain"/>
    <property type="match status" value="1"/>
</dbReference>
<dbReference type="GO" id="GO:0005737">
    <property type="term" value="C:cytoplasm"/>
    <property type="evidence" value="ECO:0007669"/>
    <property type="project" value="TreeGrafter"/>
</dbReference>
<dbReference type="CDD" id="cd06170">
    <property type="entry name" value="LuxR_C_like"/>
    <property type="match status" value="1"/>
</dbReference>
<dbReference type="GO" id="GO:0003677">
    <property type="term" value="F:DNA binding"/>
    <property type="evidence" value="ECO:0007669"/>
    <property type="project" value="InterPro"/>
</dbReference>
<dbReference type="GO" id="GO:0004016">
    <property type="term" value="F:adenylate cyclase activity"/>
    <property type="evidence" value="ECO:0007669"/>
    <property type="project" value="TreeGrafter"/>
</dbReference>